<keyword evidence="3" id="KW-1185">Reference proteome</keyword>
<dbReference type="EMBL" id="CP147247">
    <property type="protein sequence ID" value="WYJ92507.1"/>
    <property type="molecule type" value="Genomic_DNA"/>
</dbReference>
<dbReference type="EMBL" id="CP147247">
    <property type="protein sequence ID" value="WYJ89693.1"/>
    <property type="molecule type" value="Genomic_DNA"/>
</dbReference>
<sequence>MERVCFYWFCMQLKKFSGKSKKVQIVNFLNEVIHPILSYEKLTKLTDYPETTNPTRDIKKKEIRSDYLELIDISNEDKKQKEVKRLSRAFSELPKICNFKIDTIGAFKDIKKSISSNKTELKKYLSENDFKELLALLDEKEVAIPDVLALLLIYTIHYIPNFRDNLLEEVKESNRGNKISFLIDLLEQEIVFNDIRTYGLSTIIHNNTLFSEKFENDFIKIIFVPNDKFQPFSEKNKNEYLLSLLTHYDYLHILLTTSICDSRIIQRGFIASNSRIDRTIDRKIETVFYKTNSLPKLLVGYFDTFYRCIERIEDVVEIGSDSSVFISLENSIKEESLEPYDLKNENFENENLKTARFGRALRKITEFTENENIFFRSWTNGELEDGLICWLLISE</sequence>
<dbReference type="RefSeq" id="WP_339101833.1">
    <property type="nucleotide sequence ID" value="NZ_CP147247.1"/>
</dbReference>
<evidence type="ECO:0000313" key="2">
    <source>
        <dbReference type="EMBL" id="WYJ92507.1"/>
    </source>
</evidence>
<dbReference type="AlphaFoldDB" id="A0AAQ3VYX8"/>
<reference evidence="2" key="2">
    <citation type="submission" date="2024-03" db="EMBL/GenBank/DDBJ databases">
        <title>The Genome Sequence of Enterococcus sp. DIV0242b.</title>
        <authorList>
            <consortium name="The Broad Institute Genomics Platform"/>
            <consortium name="The Broad Institute Microbial Omics Core"/>
            <consortium name="The Broad Institute Genomic Center for Infectious Diseases"/>
            <person name="Earl A."/>
            <person name="Manson A."/>
            <person name="Gilmore M."/>
            <person name="Schwartman J."/>
            <person name="Shea T."/>
            <person name="Abouelleil A."/>
            <person name="Cao P."/>
            <person name="Chapman S."/>
            <person name="Cusick C."/>
            <person name="Young S."/>
            <person name="Neafsey D."/>
            <person name="Nusbaum C."/>
            <person name="Birren B."/>
        </authorList>
    </citation>
    <scope>NUCLEOTIDE SEQUENCE</scope>
    <source>
        <strain evidence="2">9E7_DIV0242</strain>
    </source>
</reference>
<reference evidence="2" key="1">
    <citation type="submission" date="2017-05" db="EMBL/GenBank/DDBJ databases">
        <authorList>
            <consortium name="The Broad Institute Genomics Platform"/>
            <consortium name="The Broad Institute Genomic Center for Infectious Diseases"/>
            <person name="Earl A."/>
            <person name="Manson A."/>
            <person name="Schwartman J."/>
            <person name="Gilmore M."/>
            <person name="Abouelleil A."/>
            <person name="Cao P."/>
            <person name="Chapman S."/>
            <person name="Cusick C."/>
            <person name="Shea T."/>
            <person name="Young S."/>
            <person name="Neafsey D."/>
            <person name="Nusbaum C."/>
            <person name="Birren B."/>
        </authorList>
    </citation>
    <scope>NUCLEOTIDE SEQUENCE</scope>
    <source>
        <strain evidence="2">9E7_DIV0242</strain>
    </source>
</reference>
<protein>
    <submittedName>
        <fullName evidence="2">Uncharacterized protein</fullName>
    </submittedName>
</protein>
<proteinExistence type="predicted"/>
<evidence type="ECO:0000313" key="3">
    <source>
        <dbReference type="Proteomes" id="UP000195141"/>
    </source>
</evidence>
<evidence type="ECO:0000313" key="1">
    <source>
        <dbReference type="EMBL" id="WYJ89693.1"/>
    </source>
</evidence>
<name>A0AAQ3VYX8_9ENTE</name>
<gene>
    <name evidence="1" type="ORF">A5888_001416</name>
    <name evidence="2" type="ORF">A5888_004296</name>
</gene>
<organism evidence="2 3">
    <name type="scientific">Candidatus Enterococcus clewellii</name>
    <dbReference type="NCBI Taxonomy" id="1834193"/>
    <lineage>
        <taxon>Bacteria</taxon>
        <taxon>Bacillati</taxon>
        <taxon>Bacillota</taxon>
        <taxon>Bacilli</taxon>
        <taxon>Lactobacillales</taxon>
        <taxon>Enterococcaceae</taxon>
        <taxon>Enterococcus</taxon>
    </lineage>
</organism>
<accession>A0AAQ3VYX8</accession>
<dbReference type="Proteomes" id="UP000195141">
    <property type="component" value="Chromosome"/>
</dbReference>